<evidence type="ECO:0000313" key="3">
    <source>
        <dbReference type="Proteomes" id="UP000287651"/>
    </source>
</evidence>
<comment type="caution">
    <text evidence="2">The sequence shown here is derived from an EMBL/GenBank/DDBJ whole genome shotgun (WGS) entry which is preliminary data.</text>
</comment>
<reference evidence="2 3" key="1">
    <citation type="journal article" date="2014" name="Agronomy (Basel)">
        <title>A Draft Genome Sequence for Ensete ventricosum, the Drought-Tolerant Tree Against Hunger.</title>
        <authorList>
            <person name="Harrison J."/>
            <person name="Moore K.A."/>
            <person name="Paszkiewicz K."/>
            <person name="Jones T."/>
            <person name="Grant M."/>
            <person name="Ambacheew D."/>
            <person name="Muzemil S."/>
            <person name="Studholme D.J."/>
        </authorList>
    </citation>
    <scope>NUCLEOTIDE SEQUENCE [LARGE SCALE GENOMIC DNA]</scope>
</reference>
<sequence>MHVISLMLTISLGAFGSTLDGCASTSLMIDTQWPFSPSSFSGASSFPLPITSFSLMPPPTMHMMW</sequence>
<feature type="signal peptide" evidence="1">
    <location>
        <begin position="1"/>
        <end position="16"/>
    </location>
</feature>
<evidence type="ECO:0000256" key="1">
    <source>
        <dbReference type="SAM" id="SignalP"/>
    </source>
</evidence>
<dbReference type="Proteomes" id="UP000287651">
    <property type="component" value="Unassembled WGS sequence"/>
</dbReference>
<name>A0A426ZJ88_ENSVE</name>
<accession>A0A426ZJ88</accession>
<keyword evidence="1" id="KW-0732">Signal</keyword>
<protein>
    <recommendedName>
        <fullName evidence="4">Secreted protein</fullName>
    </recommendedName>
</protein>
<feature type="chain" id="PRO_5019053603" description="Secreted protein" evidence="1">
    <location>
        <begin position="17"/>
        <end position="65"/>
    </location>
</feature>
<evidence type="ECO:0000313" key="2">
    <source>
        <dbReference type="EMBL" id="RRT64047.1"/>
    </source>
</evidence>
<gene>
    <name evidence="2" type="ORF">B296_00006921</name>
</gene>
<dbReference type="EMBL" id="AMZH03006351">
    <property type="protein sequence ID" value="RRT64047.1"/>
    <property type="molecule type" value="Genomic_DNA"/>
</dbReference>
<organism evidence="2 3">
    <name type="scientific">Ensete ventricosum</name>
    <name type="common">Abyssinian banana</name>
    <name type="synonym">Musa ensete</name>
    <dbReference type="NCBI Taxonomy" id="4639"/>
    <lineage>
        <taxon>Eukaryota</taxon>
        <taxon>Viridiplantae</taxon>
        <taxon>Streptophyta</taxon>
        <taxon>Embryophyta</taxon>
        <taxon>Tracheophyta</taxon>
        <taxon>Spermatophyta</taxon>
        <taxon>Magnoliopsida</taxon>
        <taxon>Liliopsida</taxon>
        <taxon>Zingiberales</taxon>
        <taxon>Musaceae</taxon>
        <taxon>Ensete</taxon>
    </lineage>
</organism>
<evidence type="ECO:0008006" key="4">
    <source>
        <dbReference type="Google" id="ProtNLM"/>
    </source>
</evidence>
<dbReference type="AlphaFoldDB" id="A0A426ZJ88"/>
<proteinExistence type="predicted"/>